<keyword evidence="2" id="KW-0472">Membrane</keyword>
<protein>
    <submittedName>
        <fullName evidence="3">Uncharacterized protein</fullName>
    </submittedName>
</protein>
<feature type="compositionally biased region" description="Basic and acidic residues" evidence="1">
    <location>
        <begin position="150"/>
        <end position="160"/>
    </location>
</feature>
<evidence type="ECO:0000256" key="2">
    <source>
        <dbReference type="SAM" id="Phobius"/>
    </source>
</evidence>
<reference evidence="3" key="1">
    <citation type="submission" date="2021-10" db="EMBL/GenBank/DDBJ databases">
        <title>Tropical sea cucumber genome reveals ecological adaptation and Cuvierian tubules defense mechanism.</title>
        <authorList>
            <person name="Chen T."/>
        </authorList>
    </citation>
    <scope>NUCLEOTIDE SEQUENCE</scope>
    <source>
        <strain evidence="3">Nanhai2018</strain>
        <tissue evidence="3">Muscle</tissue>
    </source>
</reference>
<proteinExistence type="predicted"/>
<feature type="region of interest" description="Disordered" evidence="1">
    <location>
        <begin position="138"/>
        <end position="160"/>
    </location>
</feature>
<keyword evidence="4" id="KW-1185">Reference proteome</keyword>
<dbReference type="OrthoDB" id="10564941at2759"/>
<accession>A0A9Q1BQG4</accession>
<comment type="caution">
    <text evidence="3">The sequence shown here is derived from an EMBL/GenBank/DDBJ whole genome shotgun (WGS) entry which is preliminary data.</text>
</comment>
<keyword evidence="2" id="KW-0812">Transmembrane</keyword>
<organism evidence="3 4">
    <name type="scientific">Holothuria leucospilota</name>
    <name type="common">Black long sea cucumber</name>
    <name type="synonym">Mertensiothuria leucospilota</name>
    <dbReference type="NCBI Taxonomy" id="206669"/>
    <lineage>
        <taxon>Eukaryota</taxon>
        <taxon>Metazoa</taxon>
        <taxon>Echinodermata</taxon>
        <taxon>Eleutherozoa</taxon>
        <taxon>Echinozoa</taxon>
        <taxon>Holothuroidea</taxon>
        <taxon>Aspidochirotacea</taxon>
        <taxon>Aspidochirotida</taxon>
        <taxon>Holothuriidae</taxon>
        <taxon>Holothuria</taxon>
    </lineage>
</organism>
<dbReference type="Proteomes" id="UP001152320">
    <property type="component" value="Chromosome 13"/>
</dbReference>
<name>A0A9Q1BQG4_HOLLE</name>
<evidence type="ECO:0000256" key="1">
    <source>
        <dbReference type="SAM" id="MobiDB-lite"/>
    </source>
</evidence>
<evidence type="ECO:0000313" key="4">
    <source>
        <dbReference type="Proteomes" id="UP001152320"/>
    </source>
</evidence>
<gene>
    <name evidence="3" type="ORF">HOLleu_27364</name>
</gene>
<sequence length="191" mass="20724">MAHPRELSKTTFIVCMGGIALWVLILPATHVYGLPYGPHPPETESGFSFKNFKDFVLAGITPETHTHDPAEIYMHKGQEPAVGEVGVATPAEGQKLLVENELGVNNEGGADSPLSNEGQPAKIVLVAGEDGDAIQEKQHKQEEEAVETLDVPHEHPKMEFSDEIGEKNLVAGEQVMKELPDAKVMAAREEI</sequence>
<dbReference type="AlphaFoldDB" id="A0A9Q1BQG4"/>
<evidence type="ECO:0000313" key="3">
    <source>
        <dbReference type="EMBL" id="KAJ8030833.1"/>
    </source>
</evidence>
<dbReference type="EMBL" id="JAIZAY010000013">
    <property type="protein sequence ID" value="KAJ8030833.1"/>
    <property type="molecule type" value="Genomic_DNA"/>
</dbReference>
<feature type="transmembrane region" description="Helical" evidence="2">
    <location>
        <begin position="12"/>
        <end position="33"/>
    </location>
</feature>
<keyword evidence="2" id="KW-1133">Transmembrane helix</keyword>